<feature type="transmembrane region" description="Helical" evidence="2">
    <location>
        <begin position="436"/>
        <end position="454"/>
    </location>
</feature>
<dbReference type="STRING" id="113562.SAMN04489716_2425"/>
<evidence type="ECO:0008006" key="5">
    <source>
        <dbReference type="Google" id="ProtNLM"/>
    </source>
</evidence>
<reference evidence="3 4" key="1">
    <citation type="submission" date="2016-10" db="EMBL/GenBank/DDBJ databases">
        <authorList>
            <person name="de Groot N.N."/>
        </authorList>
    </citation>
    <scope>NUCLEOTIDE SEQUENCE [LARGE SCALE GENOMIC DNA]</scope>
    <source>
        <strain evidence="3 4">DSM 43941</strain>
    </source>
</reference>
<proteinExistence type="predicted"/>
<feature type="transmembrane region" description="Helical" evidence="2">
    <location>
        <begin position="488"/>
        <end position="508"/>
    </location>
</feature>
<feature type="transmembrane region" description="Helical" evidence="2">
    <location>
        <begin position="326"/>
        <end position="348"/>
    </location>
</feature>
<dbReference type="RefSeq" id="WP_197686201.1">
    <property type="nucleotide sequence ID" value="NZ_BOMJ01000041.1"/>
</dbReference>
<gene>
    <name evidence="3" type="ORF">SAMN04489716_2425</name>
</gene>
<feature type="transmembrane region" description="Helical" evidence="2">
    <location>
        <begin position="360"/>
        <end position="386"/>
    </location>
</feature>
<feature type="transmembrane region" description="Helical" evidence="2">
    <location>
        <begin position="869"/>
        <end position="891"/>
    </location>
</feature>
<keyword evidence="4" id="KW-1185">Reference proteome</keyword>
<feature type="transmembrane region" description="Helical" evidence="2">
    <location>
        <begin position="273"/>
        <end position="292"/>
    </location>
</feature>
<evidence type="ECO:0000256" key="1">
    <source>
        <dbReference type="SAM" id="MobiDB-lite"/>
    </source>
</evidence>
<dbReference type="AlphaFoldDB" id="A0A1H1XD30"/>
<feature type="region of interest" description="Disordered" evidence="1">
    <location>
        <begin position="997"/>
        <end position="1031"/>
    </location>
</feature>
<organism evidence="3 4">
    <name type="scientific">Actinoplanes derwentensis</name>
    <dbReference type="NCBI Taxonomy" id="113562"/>
    <lineage>
        <taxon>Bacteria</taxon>
        <taxon>Bacillati</taxon>
        <taxon>Actinomycetota</taxon>
        <taxon>Actinomycetes</taxon>
        <taxon>Micromonosporales</taxon>
        <taxon>Micromonosporaceae</taxon>
        <taxon>Actinoplanes</taxon>
    </lineage>
</organism>
<feature type="transmembrane region" description="Helical" evidence="2">
    <location>
        <begin position="960"/>
        <end position="985"/>
    </location>
</feature>
<feature type="transmembrane region" description="Helical" evidence="2">
    <location>
        <begin position="912"/>
        <end position="940"/>
    </location>
</feature>
<evidence type="ECO:0000313" key="4">
    <source>
        <dbReference type="Proteomes" id="UP000198688"/>
    </source>
</evidence>
<dbReference type="Proteomes" id="UP000198688">
    <property type="component" value="Chromosome I"/>
</dbReference>
<evidence type="ECO:0000256" key="2">
    <source>
        <dbReference type="SAM" id="Phobius"/>
    </source>
</evidence>
<accession>A0A1H1XD30</accession>
<dbReference type="EMBL" id="LT629758">
    <property type="protein sequence ID" value="SDT07197.1"/>
    <property type="molecule type" value="Genomic_DNA"/>
</dbReference>
<feature type="compositionally biased region" description="Low complexity" evidence="1">
    <location>
        <begin position="1012"/>
        <end position="1024"/>
    </location>
</feature>
<keyword evidence="2" id="KW-0472">Membrane</keyword>
<evidence type="ECO:0000313" key="3">
    <source>
        <dbReference type="EMBL" id="SDT07197.1"/>
    </source>
</evidence>
<protein>
    <recommendedName>
        <fullName evidence="5">FtsX-like permease family protein</fullName>
    </recommendedName>
</protein>
<sequence>MFALVFDAVRARTAQVLTIFVLTTLAATVAAAGPWYAYASATRAAEAQLSAASAAQRNVSIQTETDTQNDAAGALRRFADLAAGELSSSLDQPVRGIQLRLSVTRAGGDANMAVAYRDDLCQYVRLDGPCPSAPFQIAVSNTTAQNLGLEIGDKLTLLGRLSAPFQFTVVARYSMRDPTDPYWSNPLFRAEVRGLDPVFTPVETFGSGGFSQPTLTYDVQVPPDLIRGDGGQRLGVALADAEARLNLDRLRMITGIGTVLKRIAEDRDTVRRGVLTVGLQTLILTWFAIGIAGRCTGRDRRTDLALLKLRGVSRGGILRLAWGQHLVPLLLGVLAGAPAGLLLAGGLAGSVPPGDRGAALLLVGAAVAAVLLGSLLVLSIGEALVLRQPVAVLLQRSAMERADWRSTLVDQVLAAVAAAAVYQARSGGPEDGLKAAAPALAALAVALLAARLLVRVADRAGGVALRGGRLRLGLTTVLVSRQHGVDRVFALIVVAVAIFVTAAGGLAADRTVRADRSAAELGAARVLKVEAPNRTALLAAVRRADPGGLEAMAVVADTTTIPPVLAVDTTRLAAVAEWRPEFGPVGLLPDATAAGSVKPLPMVTGDRLTLRTRYEGTAPVTVELLLQHEGTGLPVQVDFGVLDPGEGTVSAPAPGCAAAPGCRLVRWGLTVPGWRSTWNPLPPDTVVTLQSLRQDGPAVEVLDPAGFGDVGWWRPAIGGVAIDIATTEDGLRLSADRNELAVPVSGTEVWASDTSMPVPVVLAGEAPAEWRLTDPLLSSFGQVPARVAGTARALPGLGTTGILVDLDATRRVAGESEPPGQFQVWLSAGARAGLVADLTAAGLTVIRDDSVAGRSAVLGRQGPAAVARFGSLAGLVVLLLAAATTAVAVAVDRPMLRGHLEALRLQGIPAPVAVTTGCAGTAALVLAGLSVGVFAASMAGPLTRIVVPPFTDGWAVLPPPATLSGAVLALSALVALVVLGVTGWLSVLPILRSLRAPGSAPPAAPPPDRHAGGVPTGVPAGPGADPKEDGR</sequence>
<name>A0A1H1XD30_9ACTN</name>
<keyword evidence="2" id="KW-1133">Transmembrane helix</keyword>
<keyword evidence="2" id="KW-0812">Transmembrane</keyword>